<evidence type="ECO:0000313" key="2">
    <source>
        <dbReference type="EMBL" id="ASA22424.1"/>
    </source>
</evidence>
<dbReference type="Proteomes" id="UP000249890">
    <property type="component" value="Chromosome"/>
</dbReference>
<dbReference type="InterPro" id="IPR011576">
    <property type="entry name" value="Pyridox_Oxase_N"/>
</dbReference>
<dbReference type="RefSeq" id="WP_087916423.1">
    <property type="nucleotide sequence ID" value="NZ_CP021780.1"/>
</dbReference>
<keyword evidence="3" id="KW-1185">Reference proteome</keyword>
<dbReference type="Pfam" id="PF01243">
    <property type="entry name" value="PNPOx_N"/>
    <property type="match status" value="1"/>
</dbReference>
<dbReference type="InterPro" id="IPR052917">
    <property type="entry name" value="Stress-Dev_Protein"/>
</dbReference>
<dbReference type="PANTHER" id="PTHR34818:SF1">
    <property type="entry name" value="PROTEIN BLI-3"/>
    <property type="match status" value="1"/>
</dbReference>
<organism evidence="2 3">
    <name type="scientific">Paenibacillus donghaensis</name>
    <dbReference type="NCBI Taxonomy" id="414771"/>
    <lineage>
        <taxon>Bacteria</taxon>
        <taxon>Bacillati</taxon>
        <taxon>Bacillota</taxon>
        <taxon>Bacilli</taxon>
        <taxon>Bacillales</taxon>
        <taxon>Paenibacillaceae</taxon>
        <taxon>Paenibacillus</taxon>
    </lineage>
</organism>
<reference evidence="2 3" key="1">
    <citation type="submission" date="2017-06" db="EMBL/GenBank/DDBJ databases">
        <title>Complete genome sequence of Paenibacillus donghaensis KCTC 13049T isolated from East Sea sediment, South Korea.</title>
        <authorList>
            <person name="Jung B.K."/>
            <person name="Hong S.-J."/>
            <person name="Shin J.-H."/>
        </authorList>
    </citation>
    <scope>NUCLEOTIDE SEQUENCE [LARGE SCALE GENOMIC DNA]</scope>
    <source>
        <strain evidence="2 3">KCTC 13049</strain>
    </source>
</reference>
<dbReference type="OrthoDB" id="1954371at2"/>
<name>A0A2Z2KA50_9BACL</name>
<dbReference type="KEGG" id="pdh:B9T62_17495"/>
<accession>A0A2Z2KA50</accession>
<feature type="domain" description="Pyridoxamine 5'-phosphate oxidase N-terminal" evidence="1">
    <location>
        <begin position="8"/>
        <end position="126"/>
    </location>
</feature>
<dbReference type="PANTHER" id="PTHR34818">
    <property type="entry name" value="PROTEIN BLI-3"/>
    <property type="match status" value="1"/>
</dbReference>
<dbReference type="EMBL" id="CP021780">
    <property type="protein sequence ID" value="ASA22424.1"/>
    <property type="molecule type" value="Genomic_DNA"/>
</dbReference>
<proteinExistence type="predicted"/>
<dbReference type="InterPro" id="IPR012349">
    <property type="entry name" value="Split_barrel_FMN-bd"/>
</dbReference>
<evidence type="ECO:0000259" key="1">
    <source>
        <dbReference type="Pfam" id="PF01243"/>
    </source>
</evidence>
<sequence>MENVYEMVNNLIDSQSTVFVGSVSSDGFPNLKAMLAPRQRENLHRLYFTTNTSSMRVKQFKENNKACLYFCDQTNFLGVMLTGTMEVLEDSHSKEMIWRKGDTMYYPLGVTDPDYCVLQFTSQSGRLYRNFSSIYFDI</sequence>
<protein>
    <submittedName>
        <fullName evidence="2">Pyridoxamine 5'-phosphate oxidase</fullName>
    </submittedName>
</protein>
<dbReference type="AlphaFoldDB" id="A0A2Z2KA50"/>
<gene>
    <name evidence="2" type="ORF">B9T62_17495</name>
</gene>
<evidence type="ECO:0000313" key="3">
    <source>
        <dbReference type="Proteomes" id="UP000249890"/>
    </source>
</evidence>
<dbReference type="Gene3D" id="2.30.110.10">
    <property type="entry name" value="Electron Transport, Fmn-binding Protein, Chain A"/>
    <property type="match status" value="1"/>
</dbReference>
<dbReference type="SUPFAM" id="SSF50475">
    <property type="entry name" value="FMN-binding split barrel"/>
    <property type="match status" value="1"/>
</dbReference>